<protein>
    <recommendedName>
        <fullName evidence="3">Molecular chaperone DnaK</fullName>
    </recommendedName>
</protein>
<proteinExistence type="predicted"/>
<accession>A0A1T1HEP7</accession>
<keyword evidence="2" id="KW-1185">Reference proteome</keyword>
<dbReference type="Proteomes" id="UP000190064">
    <property type="component" value="Unassembled WGS sequence"/>
</dbReference>
<evidence type="ECO:0008006" key="3">
    <source>
        <dbReference type="Google" id="ProtNLM"/>
    </source>
</evidence>
<sequence>MASPNKQASSDQANSNNSNSLPDAFNLYLKWQKIEPSQWQQLDPGIQLDIKRSVEQEFQKVIQKLKEQQRYYFVADPNTDELALFDVTAGLLWDVQYDLIADYKRSAARHRAKAISKFGLENWQVPTLQQLRALHVNSGQLLRSGHNYSFVAASEYWATEEGMVDMDFEPGLWSPAPGTGHLIACNQISVEHLVMQSLNQGWLIHSSLNSIGEKWKQALSRNRNDPYWADVIAACKQSPWQMPYLGFGQYFANLDSTSTTLPKLEQNQISDQDKGLWELHGADANLLQKFQIRPRNPALDVKDWPIAIDFGTSSTVVAYQEHGQKKLLRIGVKDHFSEPEASHFENPTVLEFVDLPKTLQPWQSTAYRPKVKWGDVRCSHEALSRLRDNEGDLSITTSVLAKIKHWALREARDIAVRISDQVNQFEKELEPLTLRNPTKGQALQVSNQDPFDPIELYAWFLGLTINWRQRGIFLKYYMTFPVAYPQVVKDKILASFRRGLQRSLPESLINQQVFNDFSVTERASEPAAFAATALPYFGIEPTEEGVAYGVFDFGGGTTDFDFGLYREPSPEEEDEGYEEVFEHFGASGDKFLGGENLLEHLAYEVFKANQALCREKKIAFTKPLDADDFPGSEMLLEKTRAAFTNTQMLMSRLRPYWEAREQNSQGIEKLNLINRSGESISCELTLPYDELESFLNQRLAKGVINFFSAMHKAFTEADVQPQKVHIFLAGNASLSPALQSLFGLNSKGEQGNKGEQNSEAGENPYHQQVAELTDRLFGALDIDFQVHAPISQSEGNPYQATTKTGVALGLLDLCPGSPVKVVNRAVIAAQGEAPFDHYVGCIKRRMFKPSLKRHAAYGQWHELGPVREGVFTLVSTQSPMANTGTVPQNDPILIHKPLSFAHAQPGERVFARAIAPDQIELTTAEHAEKLQRDNTLSVQILSLAS</sequence>
<dbReference type="Gene3D" id="3.90.640.10">
    <property type="entry name" value="Actin, Chain A, domain 4"/>
    <property type="match status" value="1"/>
</dbReference>
<gene>
    <name evidence="1" type="ORF">BTA35_0202095</name>
</gene>
<evidence type="ECO:0000313" key="2">
    <source>
        <dbReference type="Proteomes" id="UP000190064"/>
    </source>
</evidence>
<dbReference type="SUPFAM" id="SSF53067">
    <property type="entry name" value="Actin-like ATPase domain"/>
    <property type="match status" value="1"/>
</dbReference>
<reference evidence="1" key="1">
    <citation type="submission" date="2017-02" db="EMBL/GenBank/DDBJ databases">
        <title>Draft Genome Sequence of the Salt Water Bacterium Oceanospirillum linum ATCC 11336.</title>
        <authorList>
            <person name="Trachtenberg A.M."/>
            <person name="Carney J.G."/>
            <person name="Linnane J.D."/>
            <person name="Rheaume B.A."/>
            <person name="Pitts N.L."/>
            <person name="Mykles D.L."/>
            <person name="Maclea K.S."/>
        </authorList>
    </citation>
    <scope>NUCLEOTIDE SEQUENCE [LARGE SCALE GENOMIC DNA]</scope>
    <source>
        <strain evidence="1">ATCC 11336</strain>
    </source>
</reference>
<comment type="caution">
    <text evidence="1">The sequence shown here is derived from an EMBL/GenBank/DDBJ whole genome shotgun (WGS) entry which is preliminary data.</text>
</comment>
<evidence type="ECO:0000313" key="1">
    <source>
        <dbReference type="EMBL" id="OOV88331.1"/>
    </source>
</evidence>
<dbReference type="Gene3D" id="3.30.420.40">
    <property type="match status" value="2"/>
</dbReference>
<dbReference type="InterPro" id="IPR043129">
    <property type="entry name" value="ATPase_NBD"/>
</dbReference>
<dbReference type="AlphaFoldDB" id="A0A1T1HEP7"/>
<dbReference type="EMBL" id="MTSD02000001">
    <property type="protein sequence ID" value="OOV88331.1"/>
    <property type="molecule type" value="Genomic_DNA"/>
</dbReference>
<dbReference type="RefSeq" id="WP_077242763.1">
    <property type="nucleotide sequence ID" value="NZ_FXTS01000001.1"/>
</dbReference>
<name>A0A1T1HEP7_OCELI</name>
<dbReference type="STRING" id="966.BTA35_0202095"/>
<organism evidence="1 2">
    <name type="scientific">Oceanospirillum linum</name>
    <dbReference type="NCBI Taxonomy" id="966"/>
    <lineage>
        <taxon>Bacteria</taxon>
        <taxon>Pseudomonadati</taxon>
        <taxon>Pseudomonadota</taxon>
        <taxon>Gammaproteobacteria</taxon>
        <taxon>Oceanospirillales</taxon>
        <taxon>Oceanospirillaceae</taxon>
        <taxon>Oceanospirillum</taxon>
    </lineage>
</organism>